<keyword evidence="7" id="KW-1133">Transmembrane helix</keyword>
<evidence type="ECO:0000256" key="3">
    <source>
        <dbReference type="ARBA" id="ARBA00022459"/>
    </source>
</evidence>
<dbReference type="GO" id="GO:0000742">
    <property type="term" value="P:karyogamy involved in conjugation with cellular fusion"/>
    <property type="evidence" value="ECO:0007669"/>
    <property type="project" value="UniProtKB-UniRule"/>
</dbReference>
<dbReference type="Proteomes" id="UP000054270">
    <property type="component" value="Unassembled WGS sequence"/>
</dbReference>
<dbReference type="PANTHER" id="PTHR28012:SF1">
    <property type="entry name" value="NUCLEAR FUSION PROTEIN KAR5"/>
    <property type="match status" value="1"/>
</dbReference>
<comment type="subcellular location">
    <subcellularLocation>
        <location evidence="11">Endoplasmic reticulum membrane</location>
    </subcellularLocation>
    <subcellularLocation>
        <location evidence="11">Nucleus membrane</location>
    </subcellularLocation>
</comment>
<dbReference type="EMBL" id="KN817557">
    <property type="protein sequence ID" value="KJA21513.1"/>
    <property type="molecule type" value="Genomic_DNA"/>
</dbReference>
<keyword evidence="9" id="KW-0325">Glycoprotein</keyword>
<gene>
    <name evidence="12" type="ORF">HYPSUDRAFT_140502</name>
</gene>
<dbReference type="PANTHER" id="PTHR28012">
    <property type="entry name" value="NUCLEAR FUSION PROTEIN KAR5"/>
    <property type="match status" value="1"/>
</dbReference>
<evidence type="ECO:0000256" key="5">
    <source>
        <dbReference type="ARBA" id="ARBA00022729"/>
    </source>
</evidence>
<keyword evidence="13" id="KW-1185">Reference proteome</keyword>
<feature type="non-terminal residue" evidence="12">
    <location>
        <position position="1"/>
    </location>
</feature>
<dbReference type="GO" id="GO:0048288">
    <property type="term" value="P:nuclear membrane fusion involved in karyogamy"/>
    <property type="evidence" value="ECO:0007669"/>
    <property type="project" value="UniProtKB-UniRule"/>
</dbReference>
<dbReference type="OMA" id="RPDCFKR"/>
<evidence type="ECO:0000256" key="1">
    <source>
        <dbReference type="ARBA" id="ARBA00003389"/>
    </source>
</evidence>
<keyword evidence="10 11" id="KW-0539">Nucleus</keyword>
<evidence type="ECO:0000256" key="10">
    <source>
        <dbReference type="ARBA" id="ARBA00023242"/>
    </source>
</evidence>
<evidence type="ECO:0000256" key="8">
    <source>
        <dbReference type="ARBA" id="ARBA00023136"/>
    </source>
</evidence>
<comment type="similarity">
    <text evidence="2 11">Belongs to the KAR5 family.</text>
</comment>
<keyword evidence="3 11" id="KW-0415">Karyogamy</keyword>
<evidence type="ECO:0000256" key="9">
    <source>
        <dbReference type="ARBA" id="ARBA00023180"/>
    </source>
</evidence>
<keyword evidence="4" id="KW-0812">Transmembrane</keyword>
<organism evidence="12 13">
    <name type="scientific">Hypholoma sublateritium (strain FD-334 SS-4)</name>
    <dbReference type="NCBI Taxonomy" id="945553"/>
    <lineage>
        <taxon>Eukaryota</taxon>
        <taxon>Fungi</taxon>
        <taxon>Dikarya</taxon>
        <taxon>Basidiomycota</taxon>
        <taxon>Agaricomycotina</taxon>
        <taxon>Agaricomycetes</taxon>
        <taxon>Agaricomycetidae</taxon>
        <taxon>Agaricales</taxon>
        <taxon>Agaricineae</taxon>
        <taxon>Strophariaceae</taxon>
        <taxon>Hypholoma</taxon>
    </lineage>
</organism>
<dbReference type="GO" id="GO:0005789">
    <property type="term" value="C:endoplasmic reticulum membrane"/>
    <property type="evidence" value="ECO:0007669"/>
    <property type="project" value="UniProtKB-SubCell"/>
</dbReference>
<protein>
    <submittedName>
        <fullName evidence="12">Uncharacterized protein</fullName>
    </submittedName>
</protein>
<accession>A0A0D2MDA3</accession>
<dbReference type="AlphaFoldDB" id="A0A0D2MDA3"/>
<proteinExistence type="inferred from homology"/>
<comment type="function">
    <text evidence="1 11">Required for nuclear membrane fusion during karyogamy.</text>
</comment>
<evidence type="ECO:0000313" key="13">
    <source>
        <dbReference type="Proteomes" id="UP000054270"/>
    </source>
</evidence>
<dbReference type="OrthoDB" id="5311848at2759"/>
<evidence type="ECO:0000256" key="7">
    <source>
        <dbReference type="ARBA" id="ARBA00022989"/>
    </source>
</evidence>
<keyword evidence="8" id="KW-0472">Membrane</keyword>
<evidence type="ECO:0000256" key="4">
    <source>
        <dbReference type="ARBA" id="ARBA00022692"/>
    </source>
</evidence>
<evidence type="ECO:0000256" key="2">
    <source>
        <dbReference type="ARBA" id="ARBA00010473"/>
    </source>
</evidence>
<evidence type="ECO:0000313" key="12">
    <source>
        <dbReference type="EMBL" id="KJA21513.1"/>
    </source>
</evidence>
<name>A0A0D2MDA3_HYPSF</name>
<dbReference type="InterPro" id="IPR007292">
    <property type="entry name" value="Nuclear_fusion_Kar5"/>
</dbReference>
<dbReference type="Pfam" id="PF04163">
    <property type="entry name" value="Tht1"/>
    <property type="match status" value="1"/>
</dbReference>
<dbReference type="GO" id="GO:0031965">
    <property type="term" value="C:nuclear membrane"/>
    <property type="evidence" value="ECO:0007669"/>
    <property type="project" value="UniProtKB-SubCell"/>
</dbReference>
<reference evidence="13" key="1">
    <citation type="submission" date="2014-04" db="EMBL/GenBank/DDBJ databases">
        <title>Evolutionary Origins and Diversification of the Mycorrhizal Mutualists.</title>
        <authorList>
            <consortium name="DOE Joint Genome Institute"/>
            <consortium name="Mycorrhizal Genomics Consortium"/>
            <person name="Kohler A."/>
            <person name="Kuo A."/>
            <person name="Nagy L.G."/>
            <person name="Floudas D."/>
            <person name="Copeland A."/>
            <person name="Barry K.W."/>
            <person name="Cichocki N."/>
            <person name="Veneault-Fourrey C."/>
            <person name="LaButti K."/>
            <person name="Lindquist E.A."/>
            <person name="Lipzen A."/>
            <person name="Lundell T."/>
            <person name="Morin E."/>
            <person name="Murat C."/>
            <person name="Riley R."/>
            <person name="Ohm R."/>
            <person name="Sun H."/>
            <person name="Tunlid A."/>
            <person name="Henrissat B."/>
            <person name="Grigoriev I.V."/>
            <person name="Hibbett D.S."/>
            <person name="Martin F."/>
        </authorList>
    </citation>
    <scope>NUCLEOTIDE SEQUENCE [LARGE SCALE GENOMIC DNA]</scope>
    <source>
        <strain evidence="13">FD-334 SS-4</strain>
    </source>
</reference>
<keyword evidence="6 11" id="KW-0256">Endoplasmic reticulum</keyword>
<evidence type="ECO:0000256" key="11">
    <source>
        <dbReference type="RuleBase" id="RU368082"/>
    </source>
</evidence>
<sequence length="166" mass="18549">ALQAYTRRPDCFKRAAGAVRARCATLDMDEAERVDAAISMTLCEIATAAHHAAPLECRAYTTHGNRGAGEGLSSKVRGECVSALSRSAQFWASYSGYLREVPQLCHAFRRWNDIDLARDIYRNATLEKITFLRSAGEREREMARQMERWAGVSTVRCGLKCCSLVR</sequence>
<evidence type="ECO:0000256" key="6">
    <source>
        <dbReference type="ARBA" id="ARBA00022824"/>
    </source>
</evidence>
<keyword evidence="5 11" id="KW-0732">Signal</keyword>